<sequence length="84" mass="9810">MLFTNLFHPYQSDLMEWHLIRLLQLIPQPTITHNIYKQKPPLQPPPLRTTLSNIVFIVMMPAQADSSWPQAVRAKKPLNRPDPK</sequence>
<organism evidence="1 2">
    <name type="scientific">Caerostris extrusa</name>
    <name type="common">Bark spider</name>
    <name type="synonym">Caerostris bankana</name>
    <dbReference type="NCBI Taxonomy" id="172846"/>
    <lineage>
        <taxon>Eukaryota</taxon>
        <taxon>Metazoa</taxon>
        <taxon>Ecdysozoa</taxon>
        <taxon>Arthropoda</taxon>
        <taxon>Chelicerata</taxon>
        <taxon>Arachnida</taxon>
        <taxon>Araneae</taxon>
        <taxon>Araneomorphae</taxon>
        <taxon>Entelegynae</taxon>
        <taxon>Araneoidea</taxon>
        <taxon>Araneidae</taxon>
        <taxon>Caerostris</taxon>
    </lineage>
</organism>
<name>A0AAV4N9G9_CAEEX</name>
<reference evidence="1 2" key="1">
    <citation type="submission" date="2021-06" db="EMBL/GenBank/DDBJ databases">
        <title>Caerostris extrusa draft genome.</title>
        <authorList>
            <person name="Kono N."/>
            <person name="Arakawa K."/>
        </authorList>
    </citation>
    <scope>NUCLEOTIDE SEQUENCE [LARGE SCALE GENOMIC DNA]</scope>
</reference>
<dbReference type="Proteomes" id="UP001054945">
    <property type="component" value="Unassembled WGS sequence"/>
</dbReference>
<evidence type="ECO:0000313" key="2">
    <source>
        <dbReference type="Proteomes" id="UP001054945"/>
    </source>
</evidence>
<comment type="caution">
    <text evidence="1">The sequence shown here is derived from an EMBL/GenBank/DDBJ whole genome shotgun (WGS) entry which is preliminary data.</text>
</comment>
<accession>A0AAV4N9G9</accession>
<protein>
    <submittedName>
        <fullName evidence="1">Uncharacterized protein</fullName>
    </submittedName>
</protein>
<proteinExistence type="predicted"/>
<dbReference type="AlphaFoldDB" id="A0AAV4N9G9"/>
<keyword evidence="2" id="KW-1185">Reference proteome</keyword>
<evidence type="ECO:0000313" key="1">
    <source>
        <dbReference type="EMBL" id="GIX80114.1"/>
    </source>
</evidence>
<dbReference type="EMBL" id="BPLR01020570">
    <property type="protein sequence ID" value="GIX80114.1"/>
    <property type="molecule type" value="Genomic_DNA"/>
</dbReference>
<gene>
    <name evidence="1" type="ORF">CEXT_577221</name>
</gene>